<evidence type="ECO:0000313" key="1">
    <source>
        <dbReference type="EMBL" id="TXK62701.1"/>
    </source>
</evidence>
<sequence>MVDALLGLACSLPCGTPVLGLAGVQGTGKSTLAGQLVDAAAAQGRKAVAISIDDVYLTRAERQRLAREVHPLLATRGPPGTHDVAMACQLIDALRSLAPGDDLGLPGFDKIADERLSGDAWQRASGPVDLIVLEGWFLKTPPEPDAAMEAPLNSLERERDAEGRWRRHCNTALGSYAPLWARIDHLVFLQPPGFEVVRQWRWQQEQDLQARHPGRRAMDHAQVMAFIEYFERVSRQALRTLPGLADTVIRIDARRRPQWPPQGSNAP</sequence>
<protein>
    <submittedName>
        <fullName evidence="1">Kinase</fullName>
    </submittedName>
</protein>
<keyword evidence="1" id="KW-0808">Transferase</keyword>
<evidence type="ECO:0000313" key="2">
    <source>
        <dbReference type="Proteomes" id="UP000321248"/>
    </source>
</evidence>
<gene>
    <name evidence="1" type="ORF">FU658_07945</name>
</gene>
<dbReference type="InterPro" id="IPR027417">
    <property type="entry name" value="P-loop_NTPase"/>
</dbReference>
<dbReference type="EMBL" id="VRTS01000004">
    <property type="protein sequence ID" value="TXK62701.1"/>
    <property type="molecule type" value="Genomic_DNA"/>
</dbReference>
<dbReference type="Gene3D" id="3.40.50.300">
    <property type="entry name" value="P-loop containing nucleotide triphosphate hydrolases"/>
    <property type="match status" value="1"/>
</dbReference>
<dbReference type="SUPFAM" id="SSF52540">
    <property type="entry name" value="P-loop containing nucleoside triphosphate hydrolases"/>
    <property type="match status" value="1"/>
</dbReference>
<keyword evidence="2" id="KW-1185">Reference proteome</keyword>
<reference evidence="1 2" key="1">
    <citation type="submission" date="2019-08" db="EMBL/GenBank/DDBJ databases">
        <authorList>
            <person name="Karlyshev A.V."/>
        </authorList>
    </citation>
    <scope>NUCLEOTIDE SEQUENCE [LARGE SCALE GENOMIC DNA]</scope>
    <source>
        <strain evidence="1 2">Alg18-2.2</strain>
    </source>
</reference>
<accession>A0A5C8KQK4</accession>
<name>A0A5C8KQK4_9GAMM</name>
<keyword evidence="1" id="KW-0418">Kinase</keyword>
<proteinExistence type="predicted"/>
<dbReference type="OrthoDB" id="455474at2"/>
<dbReference type="Proteomes" id="UP000321248">
    <property type="component" value="Unassembled WGS sequence"/>
</dbReference>
<organism evidence="1 2">
    <name type="scientific">Alkalisalibacterium limincola</name>
    <dbReference type="NCBI Taxonomy" id="2699169"/>
    <lineage>
        <taxon>Bacteria</taxon>
        <taxon>Pseudomonadati</taxon>
        <taxon>Pseudomonadota</taxon>
        <taxon>Gammaproteobacteria</taxon>
        <taxon>Lysobacterales</taxon>
        <taxon>Lysobacteraceae</taxon>
        <taxon>Alkalisalibacterium</taxon>
    </lineage>
</organism>
<dbReference type="GO" id="GO:0016301">
    <property type="term" value="F:kinase activity"/>
    <property type="evidence" value="ECO:0007669"/>
    <property type="project" value="UniProtKB-KW"/>
</dbReference>
<dbReference type="AlphaFoldDB" id="A0A5C8KQK4"/>
<comment type="caution">
    <text evidence="1">The sequence shown here is derived from an EMBL/GenBank/DDBJ whole genome shotgun (WGS) entry which is preliminary data.</text>
</comment>